<feature type="transmembrane region" description="Helical" evidence="6">
    <location>
        <begin position="116"/>
        <end position="136"/>
    </location>
</feature>
<protein>
    <submittedName>
        <fullName evidence="7">Uncharacterized protein</fullName>
    </submittedName>
</protein>
<dbReference type="AlphaFoldDB" id="T1AT28"/>
<keyword evidence="5 6" id="KW-0472">Membrane</keyword>
<gene>
    <name evidence="7" type="ORF">B1B_13186</name>
</gene>
<keyword evidence="3 6" id="KW-0812">Transmembrane</keyword>
<evidence type="ECO:0000256" key="2">
    <source>
        <dbReference type="ARBA" id="ARBA00022475"/>
    </source>
</evidence>
<comment type="caution">
    <text evidence="7">The sequence shown here is derived from an EMBL/GenBank/DDBJ whole genome shotgun (WGS) entry which is preliminary data.</text>
</comment>
<feature type="non-terminal residue" evidence="7">
    <location>
        <position position="162"/>
    </location>
</feature>
<evidence type="ECO:0000256" key="3">
    <source>
        <dbReference type="ARBA" id="ARBA00022692"/>
    </source>
</evidence>
<evidence type="ECO:0000313" key="7">
    <source>
        <dbReference type="EMBL" id="EQD45155.1"/>
    </source>
</evidence>
<dbReference type="GO" id="GO:0005886">
    <property type="term" value="C:plasma membrane"/>
    <property type="evidence" value="ECO:0007669"/>
    <property type="project" value="UniProtKB-SubCell"/>
</dbReference>
<feature type="transmembrane region" description="Helical" evidence="6">
    <location>
        <begin position="142"/>
        <end position="161"/>
    </location>
</feature>
<evidence type="ECO:0000256" key="4">
    <source>
        <dbReference type="ARBA" id="ARBA00022989"/>
    </source>
</evidence>
<proteinExistence type="predicted"/>
<reference evidence="7" key="2">
    <citation type="journal article" date="2014" name="ISME J.">
        <title>Microbial stratification in low pH oxic and suboxic macroscopic growths along an acid mine drainage.</title>
        <authorList>
            <person name="Mendez-Garcia C."/>
            <person name="Mesa V."/>
            <person name="Sprenger R.R."/>
            <person name="Richter M."/>
            <person name="Diez M.S."/>
            <person name="Solano J."/>
            <person name="Bargiela R."/>
            <person name="Golyshina O.V."/>
            <person name="Manteca A."/>
            <person name="Ramos J.L."/>
            <person name="Gallego J.R."/>
            <person name="Llorente I."/>
            <person name="Martins Dos Santos V.A."/>
            <person name="Jensen O.N."/>
            <person name="Pelaez A.I."/>
            <person name="Sanchez J."/>
            <person name="Ferrer M."/>
        </authorList>
    </citation>
    <scope>NUCLEOTIDE SEQUENCE</scope>
</reference>
<dbReference type="InterPro" id="IPR022791">
    <property type="entry name" value="L-PG_synthase/AglD"/>
</dbReference>
<feature type="transmembrane region" description="Helical" evidence="6">
    <location>
        <begin position="36"/>
        <end position="54"/>
    </location>
</feature>
<comment type="subcellular location">
    <subcellularLocation>
        <location evidence="1">Cell membrane</location>
        <topology evidence="1">Multi-pass membrane protein</topology>
    </subcellularLocation>
</comment>
<accession>T1AT28</accession>
<name>T1AT28_9ZZZZ</name>
<dbReference type="Pfam" id="PF03706">
    <property type="entry name" value="LPG_synthase_TM"/>
    <property type="match status" value="1"/>
</dbReference>
<sequence length="162" mass="18409">MNLTPGRIGRVVSAYTIDRVSNTHFVEILPIVSMDIFTDFLGFVVLSLVFGVLFYTYLPFILIVDFVILLPFIFVLNPWLFRILKKNVFRGKFSQVFALYGDEYFASQSKLNKPKVYLLSVLFTAPAYFLSSLSLYLSLTSLGVHVQVLKSMLVYIVSVLIG</sequence>
<dbReference type="EMBL" id="AUZY01008673">
    <property type="protein sequence ID" value="EQD45155.1"/>
    <property type="molecule type" value="Genomic_DNA"/>
</dbReference>
<keyword evidence="4 6" id="KW-1133">Transmembrane helix</keyword>
<evidence type="ECO:0000256" key="5">
    <source>
        <dbReference type="ARBA" id="ARBA00023136"/>
    </source>
</evidence>
<evidence type="ECO:0000256" key="1">
    <source>
        <dbReference type="ARBA" id="ARBA00004651"/>
    </source>
</evidence>
<keyword evidence="2" id="KW-1003">Cell membrane</keyword>
<evidence type="ECO:0000256" key="6">
    <source>
        <dbReference type="SAM" id="Phobius"/>
    </source>
</evidence>
<feature type="transmembrane region" description="Helical" evidence="6">
    <location>
        <begin position="60"/>
        <end position="81"/>
    </location>
</feature>
<reference evidence="7" key="1">
    <citation type="submission" date="2013-08" db="EMBL/GenBank/DDBJ databases">
        <authorList>
            <person name="Mendez C."/>
            <person name="Richter M."/>
            <person name="Ferrer M."/>
            <person name="Sanchez J."/>
        </authorList>
    </citation>
    <scope>NUCLEOTIDE SEQUENCE</scope>
</reference>
<organism evidence="7">
    <name type="scientific">mine drainage metagenome</name>
    <dbReference type="NCBI Taxonomy" id="410659"/>
    <lineage>
        <taxon>unclassified sequences</taxon>
        <taxon>metagenomes</taxon>
        <taxon>ecological metagenomes</taxon>
    </lineage>
</organism>